<comment type="function">
    <text evidence="10">Acts as component of the peripheral membrane COG complex that is involved in intra-Golgi protein trafficking. COG is located at the cis-Golgi, and regulates tethering of retrograde intra-Golgi vesicles and possibly a number of other membrane trafficking events.</text>
</comment>
<comment type="subcellular location">
    <subcellularLocation>
        <location evidence="1 10">Golgi apparatus membrane</location>
        <topology evidence="1 10">Peripheral membrane protein</topology>
    </subcellularLocation>
</comment>
<evidence type="ECO:0000256" key="11">
    <source>
        <dbReference type="SAM" id="MobiDB-lite"/>
    </source>
</evidence>
<dbReference type="AlphaFoldDB" id="A0A0P1KVT8"/>
<dbReference type="InterPro" id="IPR048368">
    <property type="entry name" value="COG6_N"/>
</dbReference>
<protein>
    <recommendedName>
        <fullName evidence="3 10">Conserved oligomeric Golgi complex subunit 6</fullName>
        <shortName evidence="10">COG complex subunit 6</shortName>
    </recommendedName>
    <alternativeName>
        <fullName evidence="8 10">Component of oligomeric Golgi complex 6</fullName>
    </alternativeName>
</protein>
<proteinExistence type="inferred from homology"/>
<evidence type="ECO:0000256" key="9">
    <source>
        <dbReference type="ARBA" id="ARBA00043873"/>
    </source>
</evidence>
<comment type="similarity">
    <text evidence="2 10">Belongs to the COG6 family.</text>
</comment>
<dbReference type="InterPro" id="IPR048369">
    <property type="entry name" value="COG6_C"/>
</dbReference>
<dbReference type="EMBL" id="LN890566">
    <property type="protein sequence ID" value="CUS24011.1"/>
    <property type="molecule type" value="Genomic_DNA"/>
</dbReference>
<dbReference type="PANTHER" id="PTHR21506:SF0">
    <property type="entry name" value="CONSERVED OLIGOMERIC GOLGI COMPLEX SUBUNIT 6"/>
    <property type="match status" value="1"/>
</dbReference>
<keyword evidence="6 10" id="KW-0333">Golgi apparatus</keyword>
<reference evidence="15" key="1">
    <citation type="submission" date="2015-10" db="EMBL/GenBank/DDBJ databases">
        <authorList>
            <person name="Devillers H."/>
        </authorList>
    </citation>
    <scope>NUCLEOTIDE SEQUENCE [LARGE SCALE GENOMIC DNA]</scope>
</reference>
<sequence>MDFLDYQTFALDESNAKDCDLPEPAIRLSIKPQQSSKDLDKDFSFARLASSKLDAEGAESLQDKMQKYASLSLSSLSPKNFSNQPSPESHISQGTTSGGKPLEQFIQNGEEAIDNTDALLSKRLSRILDGHHRNTLQIDAQLRRSFKILEDNQDRLHFNSKTLVRPDFVGSLARNSLRSNLESELLKSHLLILDDIQPIVRRIKRLSEPVQNIHQMGDALLKQGEQAHDQTQTYMSKVYSLQDTLHKNRLQKQILIMLRDKLTLNQVEEDTLINSIVGLDFFEVMKKLMRLKETATYLLALPNPKAGIVLMEQTNSKIEKANKRIFNYLVDFLHELQSASKTFGERTFSSDDKPLITFQQGMLYLSNDLPIFNEFIKRVVKTRSQTVLDNFLSQFDINSAKASKPIIISAHDPVRYLGDVLAHVHSLIVDEADFMDSMFKFQNWNIQDAPTSILQENGEFLNGLSISLLNETFGPVENSIRIRLEQIIRFEDNPIINFEIYELLSLYQMMFIKYGLRPDSNLISQLANLRNTSSSKILTGLTKILDDANITQNLEKELLPAEWLVKYLAKLCEFFSKFEKSGHLEDSENLVDSNFLNEALACLVTKRLSEYHKSKFPQARKDRKEKMHLLLSEINCIDLIKTRMLPYRETIFSEGDRQLVYEKIDSHLKTSIKTLINVETKTLFEKLGLDLYSNLFNMIFPVESVQDEIDYDMYLPVLENPIMQREVIRANVHEKLNDYLPILSSDIQDNMLFHIVSPKIADQISSECLSSVSKFYTVFRQVLLRLYPQDHEDIDSILNFSEDELNTLIGLN</sequence>
<dbReference type="GO" id="GO:0000139">
    <property type="term" value="C:Golgi membrane"/>
    <property type="evidence" value="ECO:0007669"/>
    <property type="project" value="UniProtKB-SubCell"/>
</dbReference>
<evidence type="ECO:0000256" key="10">
    <source>
        <dbReference type="RuleBase" id="RU365075"/>
    </source>
</evidence>
<dbReference type="GO" id="GO:0017119">
    <property type="term" value="C:Golgi transport complex"/>
    <property type="evidence" value="ECO:0007669"/>
    <property type="project" value="UniProtKB-UniRule"/>
</dbReference>
<dbReference type="SMART" id="SM01087">
    <property type="entry name" value="COG6"/>
    <property type="match status" value="1"/>
</dbReference>
<evidence type="ECO:0000256" key="2">
    <source>
        <dbReference type="ARBA" id="ARBA00011023"/>
    </source>
</evidence>
<keyword evidence="4 10" id="KW-0813">Transport</keyword>
<evidence type="ECO:0000313" key="15">
    <source>
        <dbReference type="Proteomes" id="UP000236544"/>
    </source>
</evidence>
<comment type="function">
    <text evidence="9">Acts as a component of the peripheral membrane COG complex that is involved in intra-Golgi protein trafficking. COG is located at the cis-Golgi, and regulates tethering of retrograde intra-Golgi vesicles and possibly a number of other membrane trafficking events.</text>
</comment>
<evidence type="ECO:0000259" key="13">
    <source>
        <dbReference type="Pfam" id="PF20653"/>
    </source>
</evidence>
<evidence type="ECO:0000256" key="6">
    <source>
        <dbReference type="ARBA" id="ARBA00023034"/>
    </source>
</evidence>
<keyword evidence="15" id="KW-1185">Reference proteome</keyword>
<feature type="compositionally biased region" description="Polar residues" evidence="11">
    <location>
        <begin position="76"/>
        <end position="95"/>
    </location>
</feature>
<dbReference type="GO" id="GO:0015031">
    <property type="term" value="P:protein transport"/>
    <property type="evidence" value="ECO:0007669"/>
    <property type="project" value="UniProtKB-KW"/>
</dbReference>
<gene>
    <name evidence="14" type="ORF">LAQU0_S13e01288g</name>
</gene>
<dbReference type="Proteomes" id="UP000236544">
    <property type="component" value="Unassembled WGS sequence"/>
</dbReference>
<dbReference type="InterPro" id="IPR010490">
    <property type="entry name" value="COG6"/>
</dbReference>
<dbReference type="PANTHER" id="PTHR21506">
    <property type="entry name" value="COMPONENT OF OLIGOMERIC GOLGI COMPLEX 6"/>
    <property type="match status" value="1"/>
</dbReference>
<feature type="region of interest" description="Disordered" evidence="11">
    <location>
        <begin position="76"/>
        <end position="99"/>
    </location>
</feature>
<evidence type="ECO:0000313" key="14">
    <source>
        <dbReference type="EMBL" id="CUS24011.1"/>
    </source>
</evidence>
<name>A0A0P1KVT8_9SACH</name>
<keyword evidence="7 10" id="KW-0472">Membrane</keyword>
<dbReference type="GO" id="GO:0006891">
    <property type="term" value="P:intra-Golgi vesicle-mediated transport"/>
    <property type="evidence" value="ECO:0007669"/>
    <property type="project" value="UniProtKB-UniRule"/>
</dbReference>
<evidence type="ECO:0000256" key="7">
    <source>
        <dbReference type="ARBA" id="ARBA00023136"/>
    </source>
</evidence>
<evidence type="ECO:0000256" key="1">
    <source>
        <dbReference type="ARBA" id="ARBA00004395"/>
    </source>
</evidence>
<evidence type="ECO:0000256" key="4">
    <source>
        <dbReference type="ARBA" id="ARBA00022448"/>
    </source>
</evidence>
<accession>A0A0P1KVT8</accession>
<organism evidence="14 15">
    <name type="scientific">Lachancea quebecensis</name>
    <dbReference type="NCBI Taxonomy" id="1654605"/>
    <lineage>
        <taxon>Eukaryota</taxon>
        <taxon>Fungi</taxon>
        <taxon>Dikarya</taxon>
        <taxon>Ascomycota</taxon>
        <taxon>Saccharomycotina</taxon>
        <taxon>Saccharomycetes</taxon>
        <taxon>Saccharomycetales</taxon>
        <taxon>Saccharomycetaceae</taxon>
        <taxon>Lachancea</taxon>
    </lineage>
</organism>
<keyword evidence="5 10" id="KW-0653">Protein transport</keyword>
<dbReference type="Pfam" id="PF06419">
    <property type="entry name" value="COG6_N"/>
    <property type="match status" value="1"/>
</dbReference>
<dbReference type="Pfam" id="PF20653">
    <property type="entry name" value="COG6_C"/>
    <property type="match status" value="1"/>
</dbReference>
<dbReference type="OrthoDB" id="272987at2759"/>
<evidence type="ECO:0000256" key="5">
    <source>
        <dbReference type="ARBA" id="ARBA00022927"/>
    </source>
</evidence>
<comment type="subunit">
    <text evidence="10">Component of the conserved oligomeric Golgi complex.</text>
</comment>
<feature type="domain" description="Conserved Oligomeric Golgi complex subunit 6 C-terminal" evidence="13">
    <location>
        <begin position="305"/>
        <end position="809"/>
    </location>
</feature>
<feature type="domain" description="Conserved oligomeric complex COG6 N-terminal" evidence="12">
    <location>
        <begin position="173"/>
        <end position="274"/>
    </location>
</feature>
<evidence type="ECO:0000259" key="12">
    <source>
        <dbReference type="Pfam" id="PF06419"/>
    </source>
</evidence>
<evidence type="ECO:0000256" key="3">
    <source>
        <dbReference type="ARBA" id="ARBA00020973"/>
    </source>
</evidence>
<evidence type="ECO:0000256" key="8">
    <source>
        <dbReference type="ARBA" id="ARBA00031348"/>
    </source>
</evidence>